<dbReference type="Pfam" id="PF05139">
    <property type="entry name" value="Erythro_esteras"/>
    <property type="match status" value="1"/>
</dbReference>
<feature type="signal peptide" evidence="1">
    <location>
        <begin position="1"/>
        <end position="19"/>
    </location>
</feature>
<name>A0A1M7HEU6_9BACT</name>
<proteinExistence type="predicted"/>
<keyword evidence="3" id="KW-1185">Reference proteome</keyword>
<dbReference type="Proteomes" id="UP000184420">
    <property type="component" value="Unassembled WGS sequence"/>
</dbReference>
<accession>A0A1M7HEU6</accession>
<dbReference type="InterPro" id="IPR007815">
    <property type="entry name" value="Emycin_Estase"/>
</dbReference>
<dbReference type="RefSeq" id="WP_073084207.1">
    <property type="nucleotide sequence ID" value="NZ_FRBL01000007.1"/>
</dbReference>
<feature type="chain" id="PRO_5012635995" evidence="1">
    <location>
        <begin position="20"/>
        <end position="424"/>
    </location>
</feature>
<dbReference type="GO" id="GO:0046677">
    <property type="term" value="P:response to antibiotic"/>
    <property type="evidence" value="ECO:0007669"/>
    <property type="project" value="InterPro"/>
</dbReference>
<reference evidence="2 3" key="1">
    <citation type="submission" date="2016-11" db="EMBL/GenBank/DDBJ databases">
        <authorList>
            <person name="Jaros S."/>
            <person name="Januszkiewicz K."/>
            <person name="Wedrychowicz H."/>
        </authorList>
    </citation>
    <scope>NUCLEOTIDE SEQUENCE [LARGE SCALE GENOMIC DNA]</scope>
    <source>
        <strain evidence="2 3">DSM 27406</strain>
    </source>
</reference>
<keyword evidence="1" id="KW-0732">Signal</keyword>
<dbReference type="AlphaFoldDB" id="A0A1M7HEU6"/>
<dbReference type="Gene3D" id="3.40.1660.10">
    <property type="entry name" value="EreA-like (biosynthetic domain)"/>
    <property type="match status" value="2"/>
</dbReference>
<dbReference type="PANTHER" id="PTHR31299">
    <property type="entry name" value="ESTERASE, PUTATIVE (AFU_ORTHOLOGUE AFUA_1G05850)-RELATED"/>
    <property type="match status" value="1"/>
</dbReference>
<dbReference type="InterPro" id="IPR052036">
    <property type="entry name" value="Hydrolase/PRTase-associated"/>
</dbReference>
<dbReference type="CDD" id="cd14728">
    <property type="entry name" value="Ere-like"/>
    <property type="match status" value="1"/>
</dbReference>
<gene>
    <name evidence="2" type="ORF">SAMN05444266_107210</name>
</gene>
<dbReference type="EMBL" id="FRBL01000007">
    <property type="protein sequence ID" value="SHM27022.1"/>
    <property type="molecule type" value="Genomic_DNA"/>
</dbReference>
<evidence type="ECO:0000313" key="2">
    <source>
        <dbReference type="EMBL" id="SHM27022.1"/>
    </source>
</evidence>
<evidence type="ECO:0000256" key="1">
    <source>
        <dbReference type="SAM" id="SignalP"/>
    </source>
</evidence>
<dbReference type="OrthoDB" id="9810066at2"/>
<protein>
    <submittedName>
        <fullName evidence="2">Erythromycin esterase</fullName>
    </submittedName>
</protein>
<sequence length="424" mass="47318">MKKVIIAVCCLVPFLPTKAQQALETYVHKHAAAIASTDPANTDYTDLYALKQAIGNSRIVMLGEQTHGEGSTFLAKTRIIQYLHEQLGFEVLAFESGFYDVNKIWGNVQAGASLKEQAPNNLFYMYATSEQMYPLFNYVQQQLKSANPITVTGFESQHSGAKAINEMMPDMTQFLFDHYPGELDSDWKVFKAICPTLFKTRNYKPDTDSMTIFFRKTHLLKLTLASNNASSDPQSLLNKAGFWYRAVCSIESQAIRYWGLAKGNEINYRDLQMADNLIWLADTVYPGKKIIVWAHNGHIANTMGNSEGKGGLQDFYNTFIPMGAKLKKHFGNNVYALGFSGSEGKYMDYVSLKIMDVPPPQAGSIEAALAATNKPAALLDYRHAGKVLQQNQVACIGDFMAATAVWPRIFDGLFFIRTSTPVIR</sequence>
<dbReference type="STRING" id="1419482.SAMN05444266_107210"/>
<organism evidence="2 3">
    <name type="scientific">Chitinophaga jiangningensis</name>
    <dbReference type="NCBI Taxonomy" id="1419482"/>
    <lineage>
        <taxon>Bacteria</taxon>
        <taxon>Pseudomonadati</taxon>
        <taxon>Bacteroidota</taxon>
        <taxon>Chitinophagia</taxon>
        <taxon>Chitinophagales</taxon>
        <taxon>Chitinophagaceae</taxon>
        <taxon>Chitinophaga</taxon>
    </lineage>
</organism>
<dbReference type="PANTHER" id="PTHR31299:SF0">
    <property type="entry name" value="ESTERASE, PUTATIVE (AFU_ORTHOLOGUE AFUA_1G05850)-RELATED"/>
    <property type="match status" value="1"/>
</dbReference>
<evidence type="ECO:0000313" key="3">
    <source>
        <dbReference type="Proteomes" id="UP000184420"/>
    </source>
</evidence>
<dbReference type="SUPFAM" id="SSF159501">
    <property type="entry name" value="EreA/ChaN-like"/>
    <property type="match status" value="1"/>
</dbReference>